<dbReference type="InterPro" id="IPR035595">
    <property type="entry name" value="UDP_glycos_trans_CS"/>
</dbReference>
<dbReference type="PANTHER" id="PTHR11926:SF1534">
    <property type="entry name" value="GLYCOSYLTRANSFERASE"/>
    <property type="match status" value="1"/>
</dbReference>
<comment type="similarity">
    <text evidence="1 3">Belongs to the UDP-glycosyltransferase family.</text>
</comment>
<protein>
    <submittedName>
        <fullName evidence="4">Uncharacterized protein</fullName>
    </submittedName>
</protein>
<evidence type="ECO:0000256" key="2">
    <source>
        <dbReference type="ARBA" id="ARBA00022679"/>
    </source>
</evidence>
<dbReference type="GO" id="GO:0080043">
    <property type="term" value="F:quercetin 3-O-glucosyltransferase activity"/>
    <property type="evidence" value="ECO:0007669"/>
    <property type="project" value="TreeGrafter"/>
</dbReference>
<dbReference type="SUPFAM" id="SSF53756">
    <property type="entry name" value="UDP-Glycosyltransferase/glycogen phosphorylase"/>
    <property type="match status" value="1"/>
</dbReference>
<keyword evidence="3" id="KW-0328">Glycosyltransferase</keyword>
<gene>
    <name evidence="4" type="ORF">CB5_LOCUS26252</name>
</gene>
<accession>A0A6V7QJD3</accession>
<dbReference type="GO" id="GO:0080044">
    <property type="term" value="F:quercetin 7-O-glucosyltransferase activity"/>
    <property type="evidence" value="ECO:0007669"/>
    <property type="project" value="TreeGrafter"/>
</dbReference>
<proteinExistence type="inferred from homology"/>
<dbReference type="PANTHER" id="PTHR11926">
    <property type="entry name" value="GLUCOSYL/GLUCURONOSYL TRANSFERASES"/>
    <property type="match status" value="1"/>
</dbReference>
<sequence>MEWLDGKAEGSVVYVSFGSMSVVKKRQMEEIRKGLKESGRPYLWVVRKDNKEAESIEPEEQDQKGMVVAWCSQIRVLNHAAVGCFVTHCGWNSTVESVAAGVPTVCVPQWTDQGTNAWLMAEEWGMGVRGRSTARACWRGRS</sequence>
<dbReference type="Pfam" id="PF00201">
    <property type="entry name" value="UDPGT"/>
    <property type="match status" value="1"/>
</dbReference>
<dbReference type="CDD" id="cd03784">
    <property type="entry name" value="GT1_Gtf-like"/>
    <property type="match status" value="1"/>
</dbReference>
<dbReference type="Gene3D" id="3.40.50.2000">
    <property type="entry name" value="Glycogen Phosphorylase B"/>
    <property type="match status" value="1"/>
</dbReference>
<dbReference type="InterPro" id="IPR002213">
    <property type="entry name" value="UDP_glucos_trans"/>
</dbReference>
<evidence type="ECO:0000256" key="1">
    <source>
        <dbReference type="ARBA" id="ARBA00009995"/>
    </source>
</evidence>
<evidence type="ECO:0000313" key="4">
    <source>
        <dbReference type="EMBL" id="CAD1843041.1"/>
    </source>
</evidence>
<reference evidence="4" key="1">
    <citation type="submission" date="2020-07" db="EMBL/GenBank/DDBJ databases">
        <authorList>
            <person name="Lin J."/>
        </authorList>
    </citation>
    <scope>NUCLEOTIDE SEQUENCE</scope>
</reference>
<dbReference type="FunFam" id="3.40.50.2000:FF:000056">
    <property type="entry name" value="Glycosyltransferase"/>
    <property type="match status" value="1"/>
</dbReference>
<evidence type="ECO:0000256" key="3">
    <source>
        <dbReference type="RuleBase" id="RU003718"/>
    </source>
</evidence>
<dbReference type="PROSITE" id="PS00375">
    <property type="entry name" value="UDPGT"/>
    <property type="match status" value="1"/>
</dbReference>
<organism evidence="4">
    <name type="scientific">Ananas comosus var. bracteatus</name>
    <name type="common">red pineapple</name>
    <dbReference type="NCBI Taxonomy" id="296719"/>
    <lineage>
        <taxon>Eukaryota</taxon>
        <taxon>Viridiplantae</taxon>
        <taxon>Streptophyta</taxon>
        <taxon>Embryophyta</taxon>
        <taxon>Tracheophyta</taxon>
        <taxon>Spermatophyta</taxon>
        <taxon>Magnoliopsida</taxon>
        <taxon>Liliopsida</taxon>
        <taxon>Poales</taxon>
        <taxon>Bromeliaceae</taxon>
        <taxon>Bromelioideae</taxon>
        <taxon>Ananas</taxon>
    </lineage>
</organism>
<keyword evidence="2 3" id="KW-0808">Transferase</keyword>
<dbReference type="EMBL" id="LR862136">
    <property type="protein sequence ID" value="CAD1843041.1"/>
    <property type="molecule type" value="Genomic_DNA"/>
</dbReference>
<dbReference type="AlphaFoldDB" id="A0A6V7QJD3"/>
<name>A0A6V7QJD3_ANACO</name>